<evidence type="ECO:0000256" key="4">
    <source>
        <dbReference type="ARBA" id="ARBA00022840"/>
    </source>
</evidence>
<name>A0AAW7XM30_9GAMM</name>
<comment type="caution">
    <text evidence="6">The sequence shown here is derived from an EMBL/GenBank/DDBJ whole genome shotgun (WGS) entry which is preliminary data.</text>
</comment>
<dbReference type="PANTHER" id="PTHR42734">
    <property type="entry name" value="METAL TRANSPORT SYSTEM ATP-BINDING PROTEIN TM_0124-RELATED"/>
    <property type="match status" value="1"/>
</dbReference>
<dbReference type="PANTHER" id="PTHR42734:SF17">
    <property type="entry name" value="METAL TRANSPORT SYSTEM ATP-BINDING PROTEIN TM_0124-RELATED"/>
    <property type="match status" value="1"/>
</dbReference>
<dbReference type="InterPro" id="IPR003593">
    <property type="entry name" value="AAA+_ATPase"/>
</dbReference>
<dbReference type="PROSITE" id="PS50893">
    <property type="entry name" value="ABC_TRANSPORTER_2"/>
    <property type="match status" value="1"/>
</dbReference>
<evidence type="ECO:0000256" key="2">
    <source>
        <dbReference type="ARBA" id="ARBA00022448"/>
    </source>
</evidence>
<dbReference type="InterPro" id="IPR017871">
    <property type="entry name" value="ABC_transporter-like_CS"/>
</dbReference>
<keyword evidence="3" id="KW-0547">Nucleotide-binding</keyword>
<dbReference type="CDD" id="cd03225">
    <property type="entry name" value="ABC_cobalt_CbiO_domain1"/>
    <property type="match status" value="1"/>
</dbReference>
<dbReference type="GO" id="GO:0016020">
    <property type="term" value="C:membrane"/>
    <property type="evidence" value="ECO:0007669"/>
    <property type="project" value="InterPro"/>
</dbReference>
<dbReference type="SMART" id="SM00382">
    <property type="entry name" value="AAA"/>
    <property type="match status" value="1"/>
</dbReference>
<dbReference type="InterPro" id="IPR050153">
    <property type="entry name" value="Metal_Ion_Import_ABC"/>
</dbReference>
<comment type="similarity">
    <text evidence="1">Belongs to the ABC transporter superfamily.</text>
</comment>
<feature type="domain" description="ABC transporter" evidence="5">
    <location>
        <begin position="3"/>
        <end position="224"/>
    </location>
</feature>
<dbReference type="PROSITE" id="PS00211">
    <property type="entry name" value="ABC_TRANSPORTER_1"/>
    <property type="match status" value="1"/>
</dbReference>
<proteinExistence type="inferred from homology"/>
<evidence type="ECO:0000313" key="7">
    <source>
        <dbReference type="Proteomes" id="UP001169862"/>
    </source>
</evidence>
<sequence length="225" mass="25257">MNITLTKLTKKYNGKELFSIPLLSLHQNDVIHLGGENGSGKTTLMKLIAALDIPSSGCIVVDNKERRRWRFRSGEKGVIYMHQAPYLFSGSVEDNLRYGLLNHFNDKSLIEYKVDYALQVAKLSAFATQEARTLSGGEKQRLALARAAILEPSWLLLDEPTANMDHHSIDVVAFMVDALIQQKCGIMISSHQKTHLTNICRRRLQLKAGRLLEVLDNAEFAKHAS</sequence>
<dbReference type="InterPro" id="IPR027417">
    <property type="entry name" value="P-loop_NTPase"/>
</dbReference>
<evidence type="ECO:0000259" key="5">
    <source>
        <dbReference type="PROSITE" id="PS50893"/>
    </source>
</evidence>
<protein>
    <submittedName>
        <fullName evidence="6">Energy-coupling factor ABC transporter ATP-binding protein</fullName>
    </submittedName>
</protein>
<dbReference type="AlphaFoldDB" id="A0AAW7XM30"/>
<accession>A0AAW7XM30</accession>
<reference evidence="6" key="1">
    <citation type="submission" date="2023-07" db="EMBL/GenBank/DDBJ databases">
        <title>Genome content predicts the carbon catabolic preferences of heterotrophic bacteria.</title>
        <authorList>
            <person name="Gralka M."/>
        </authorList>
    </citation>
    <scope>NUCLEOTIDE SEQUENCE</scope>
    <source>
        <strain evidence="6">I2M16</strain>
    </source>
</reference>
<dbReference type="EMBL" id="JAUOPG010000015">
    <property type="protein sequence ID" value="MDO6455323.1"/>
    <property type="molecule type" value="Genomic_DNA"/>
</dbReference>
<organism evidence="6 7">
    <name type="scientific">Neptunomonas phycophila</name>
    <dbReference type="NCBI Taxonomy" id="1572645"/>
    <lineage>
        <taxon>Bacteria</taxon>
        <taxon>Pseudomonadati</taxon>
        <taxon>Pseudomonadota</taxon>
        <taxon>Gammaproteobacteria</taxon>
        <taxon>Oceanospirillales</taxon>
        <taxon>Oceanospirillaceae</taxon>
        <taxon>Neptunomonas</taxon>
    </lineage>
</organism>
<gene>
    <name evidence="6" type="ORF">Q4490_17310</name>
</gene>
<evidence type="ECO:0000256" key="3">
    <source>
        <dbReference type="ARBA" id="ARBA00022741"/>
    </source>
</evidence>
<dbReference type="InterPro" id="IPR015856">
    <property type="entry name" value="ABC_transpr_CbiO/EcfA_su"/>
</dbReference>
<dbReference type="Gene3D" id="3.40.50.300">
    <property type="entry name" value="P-loop containing nucleotide triphosphate hydrolases"/>
    <property type="match status" value="1"/>
</dbReference>
<keyword evidence="2" id="KW-0813">Transport</keyword>
<dbReference type="InterPro" id="IPR003439">
    <property type="entry name" value="ABC_transporter-like_ATP-bd"/>
</dbReference>
<evidence type="ECO:0000313" key="6">
    <source>
        <dbReference type="EMBL" id="MDO6455323.1"/>
    </source>
</evidence>
<keyword evidence="4 6" id="KW-0067">ATP-binding</keyword>
<dbReference type="RefSeq" id="WP_303552351.1">
    <property type="nucleotide sequence ID" value="NZ_JAUOPG010000015.1"/>
</dbReference>
<dbReference type="GO" id="GO:0055085">
    <property type="term" value="P:transmembrane transport"/>
    <property type="evidence" value="ECO:0007669"/>
    <property type="project" value="InterPro"/>
</dbReference>
<dbReference type="Pfam" id="PF00005">
    <property type="entry name" value="ABC_tran"/>
    <property type="match status" value="1"/>
</dbReference>
<evidence type="ECO:0000256" key="1">
    <source>
        <dbReference type="ARBA" id="ARBA00005417"/>
    </source>
</evidence>
<dbReference type="Proteomes" id="UP001169862">
    <property type="component" value="Unassembled WGS sequence"/>
</dbReference>
<dbReference type="GO" id="GO:0016887">
    <property type="term" value="F:ATP hydrolysis activity"/>
    <property type="evidence" value="ECO:0007669"/>
    <property type="project" value="InterPro"/>
</dbReference>
<dbReference type="SUPFAM" id="SSF52540">
    <property type="entry name" value="P-loop containing nucleoside triphosphate hydrolases"/>
    <property type="match status" value="1"/>
</dbReference>
<dbReference type="GO" id="GO:0005524">
    <property type="term" value="F:ATP binding"/>
    <property type="evidence" value="ECO:0007669"/>
    <property type="project" value="UniProtKB-KW"/>
</dbReference>